<keyword evidence="2" id="KW-1185">Reference proteome</keyword>
<dbReference type="SUPFAM" id="SSF56634">
    <property type="entry name" value="Heme-dependent catalase-like"/>
    <property type="match status" value="1"/>
</dbReference>
<comment type="caution">
    <text evidence="1">The sequence shown here is derived from an EMBL/GenBank/DDBJ whole genome shotgun (WGS) entry which is preliminary data.</text>
</comment>
<gene>
    <name evidence="1" type="ORF">CSC65_14805</name>
</gene>
<name>A0ABQ6Z3W6_9GAMM</name>
<dbReference type="PANTHER" id="PTHR36195">
    <property type="entry name" value="DOMAIN PROTEIN, PUTATIVE (AFU_ORTHOLOGUE AFUA_5G01990)-RELATED-RELATED"/>
    <property type="match status" value="1"/>
</dbReference>
<dbReference type="Gene3D" id="2.40.180.10">
    <property type="entry name" value="Catalase core domain"/>
    <property type="match status" value="1"/>
</dbReference>
<dbReference type="Proteomes" id="UP000788419">
    <property type="component" value="Unassembled WGS sequence"/>
</dbReference>
<dbReference type="PANTHER" id="PTHR36195:SF4">
    <property type="entry name" value="DOMAIN PROTEIN, PUTATIVE (AFU_ORTHOLOGUE AFUA_5G01990)-RELATED"/>
    <property type="match status" value="1"/>
</dbReference>
<sequence length="368" mass="40367">MAEPLPPVRYRPDLEHADGEEARTIEELARLFEGMARTVAGHEQHAHRAVHAKGHALLRARLQVLDALPPDFSHGLFAYPANYPALVRMSSPPAEQLPDTVSTPRALAIKVSGVDGPRVDGGGEQHSQDFLMVNGPTFSSPGLDGFLRAARLLAATTERMPRTKEVISATLRGVEAVLEAAGADGTRLRGLGGEPQHHPLGETYFTQVPFLLGPYMAKFSLEPASPALVALRGQPLEPDEDAQREAICTFFNHLDAPVEWILRAQLCRDLERMPIEDASVEWDEADSPWQPVARLSVSSQLAWDSSVSPHAEDALAFSPWHALAAHRPLGALNRARRVVMATSREFRSRFNHCPLREPRADEGWNASA</sequence>
<reference evidence="1 2" key="1">
    <citation type="submission" date="2017-10" db="EMBL/GenBank/DDBJ databases">
        <title>Whole genome sequencing of members of genus Pseudoxanthomonas.</title>
        <authorList>
            <person name="Kumar S."/>
            <person name="Bansal K."/>
            <person name="Kaur A."/>
            <person name="Patil P."/>
            <person name="Sharma S."/>
            <person name="Patil P.B."/>
        </authorList>
    </citation>
    <scope>NUCLEOTIDE SEQUENCE [LARGE SCALE GENOMIC DNA]</scope>
    <source>
        <strain evidence="1 2">DSM 17801</strain>
    </source>
</reference>
<dbReference type="EMBL" id="PDWN01000017">
    <property type="protein sequence ID" value="KAF1692268.1"/>
    <property type="molecule type" value="Genomic_DNA"/>
</dbReference>
<evidence type="ECO:0000313" key="1">
    <source>
        <dbReference type="EMBL" id="KAF1692268.1"/>
    </source>
</evidence>
<dbReference type="InterPro" id="IPR020835">
    <property type="entry name" value="Catalase_sf"/>
</dbReference>
<dbReference type="CDD" id="cd08152">
    <property type="entry name" value="y4iL_like"/>
    <property type="match status" value="1"/>
</dbReference>
<accession>A0ABQ6Z3W6</accession>
<organism evidence="1 2">
    <name type="scientific">Pseudoxanthomonas daejeonensis</name>
    <dbReference type="NCBI Taxonomy" id="266062"/>
    <lineage>
        <taxon>Bacteria</taxon>
        <taxon>Pseudomonadati</taxon>
        <taxon>Pseudomonadota</taxon>
        <taxon>Gammaproteobacteria</taxon>
        <taxon>Lysobacterales</taxon>
        <taxon>Lysobacteraceae</taxon>
        <taxon>Pseudoxanthomonas</taxon>
    </lineage>
</organism>
<proteinExistence type="predicted"/>
<protein>
    <submittedName>
        <fullName evidence="1">Catalase</fullName>
    </submittedName>
</protein>
<evidence type="ECO:0000313" key="2">
    <source>
        <dbReference type="Proteomes" id="UP000788419"/>
    </source>
</evidence>
<dbReference type="RefSeq" id="WP_162411380.1">
    <property type="nucleotide sequence ID" value="NZ_PDWN01000017.1"/>
</dbReference>